<dbReference type="AlphaFoldDB" id="A0A380QKD4"/>
<dbReference type="KEGG" id="yru:BD65_460"/>
<protein>
    <submittedName>
        <fullName evidence="1">Uncharacterized protein</fullName>
    </submittedName>
</protein>
<accession>A0A380QKD4</accession>
<evidence type="ECO:0000313" key="1">
    <source>
        <dbReference type="EMBL" id="SUP98807.1"/>
    </source>
</evidence>
<name>A0A380QKD4_YERRU</name>
<dbReference type="EMBL" id="UHJG01000001">
    <property type="protein sequence ID" value="SUP98807.1"/>
    <property type="molecule type" value="Genomic_DNA"/>
</dbReference>
<evidence type="ECO:0000313" key="2">
    <source>
        <dbReference type="Proteomes" id="UP000255169"/>
    </source>
</evidence>
<sequence>MIILCSSPPISLAIVACVICSRLIRGQKGTVLNIPVKQTVEVIIIITTIVSNLC</sequence>
<proteinExistence type="predicted"/>
<organism evidence="1 2">
    <name type="scientific">Yersinia ruckeri</name>
    <dbReference type="NCBI Taxonomy" id="29486"/>
    <lineage>
        <taxon>Bacteria</taxon>
        <taxon>Pseudomonadati</taxon>
        <taxon>Pseudomonadota</taxon>
        <taxon>Gammaproteobacteria</taxon>
        <taxon>Enterobacterales</taxon>
        <taxon>Yersiniaceae</taxon>
        <taxon>Yersinia</taxon>
    </lineage>
</organism>
<reference evidence="1 2" key="1">
    <citation type="submission" date="2018-06" db="EMBL/GenBank/DDBJ databases">
        <authorList>
            <consortium name="Pathogen Informatics"/>
            <person name="Doyle S."/>
        </authorList>
    </citation>
    <scope>NUCLEOTIDE SEQUENCE [LARGE SCALE GENOMIC DNA]</scope>
    <source>
        <strain evidence="1 2">NCTC10476</strain>
    </source>
</reference>
<dbReference type="Proteomes" id="UP000255169">
    <property type="component" value="Unassembled WGS sequence"/>
</dbReference>
<keyword evidence="2" id="KW-1185">Reference proteome</keyword>
<gene>
    <name evidence="1" type="ORF">NCTC10476_00226</name>
</gene>